<reference evidence="11" key="1">
    <citation type="journal article" date="2021" name="J Fungi (Basel)">
        <title>Genomic and Metabolomic Analyses of the Marine Fungus Emericellopsis cladophorae: Insights into Saltwater Adaptability Mechanisms and Its Biosynthetic Potential.</title>
        <authorList>
            <person name="Goncalves M.F.M."/>
            <person name="Hilario S."/>
            <person name="Van de Peer Y."/>
            <person name="Esteves A.C."/>
            <person name="Alves A."/>
        </authorList>
    </citation>
    <scope>NUCLEOTIDE SEQUENCE</scope>
    <source>
        <strain evidence="11">MUM 19.33</strain>
    </source>
</reference>
<comment type="similarity">
    <text evidence="3 10">Belongs to the ALG6/ALG8 glucosyltransferase family.</text>
</comment>
<keyword evidence="7 10" id="KW-0256">Endoplasmic reticulum</keyword>
<dbReference type="RefSeq" id="XP_051360562.1">
    <property type="nucleotide sequence ID" value="XM_051508270.1"/>
</dbReference>
<proteinExistence type="inferred from homology"/>
<feature type="transmembrane region" description="Helical" evidence="10">
    <location>
        <begin position="303"/>
        <end position="321"/>
    </location>
</feature>
<evidence type="ECO:0000256" key="10">
    <source>
        <dbReference type="RuleBase" id="RU363110"/>
    </source>
</evidence>
<evidence type="ECO:0000256" key="2">
    <source>
        <dbReference type="ARBA" id="ARBA00004922"/>
    </source>
</evidence>
<gene>
    <name evidence="11" type="ORF">J7T54_005736</name>
</gene>
<keyword evidence="5 10" id="KW-0808">Transferase</keyword>
<dbReference type="EMBL" id="JAGIXG020000042">
    <property type="protein sequence ID" value="KAI6779706.1"/>
    <property type="molecule type" value="Genomic_DNA"/>
</dbReference>
<sequence>MHGDYEAQRHWMEITTRLPISQWYFHDLEWWGLDYPPLTAYHSWVLGKIGTLINPDWFALFSSRGSQDPNLKIFMRATVIVSEYLIYVPAAVVFARRYGRLTGVSIWTATVGLVAILMQPGTILIDHVHFQYNTVMLGLVMACMSSLLAERYKWSAVFFVGALMFKQMALYYAFSIFAYLLGRCTFPKVNFSRLFGIALVTAITYGVLVLPLVAGTIYDTYRGVGSRSDLDGPPPPLPILAWLTDYIDTGTFYYPVVEMVVQVLHRVFPFSRGLFEDKVANFWCALNVVLKIKNYPTELLQKAALVATLLAIVPPNIIIFFRPRKATMPLAFAATAWGFFLFSWQVHEKSVLLPLMPMTLLLAGKQGLNRDIRSWVGFANILGAWTMFPLLKRVDLRIPYAVLTLLWSYLLGLPPTSWSVYTDEGFGGWSQVGTATLHTLFYAAMAAWHVAEAYVAPPLHKSDLWTVANVGVGFAGFGLCYLWCLWRLLKDSDLLPSYATKTKTQ</sequence>
<evidence type="ECO:0000256" key="7">
    <source>
        <dbReference type="ARBA" id="ARBA00022824"/>
    </source>
</evidence>
<evidence type="ECO:0000256" key="4">
    <source>
        <dbReference type="ARBA" id="ARBA00022676"/>
    </source>
</evidence>
<comment type="subcellular location">
    <subcellularLocation>
        <location evidence="1 10">Endoplasmic reticulum membrane</location>
        <topology evidence="1 10">Multi-pass membrane protein</topology>
    </subcellularLocation>
</comment>
<dbReference type="Proteomes" id="UP001055219">
    <property type="component" value="Unassembled WGS sequence"/>
</dbReference>
<keyword evidence="4 10" id="KW-0328">Glycosyltransferase</keyword>
<evidence type="ECO:0000256" key="9">
    <source>
        <dbReference type="ARBA" id="ARBA00023136"/>
    </source>
</evidence>
<dbReference type="GO" id="GO:0005789">
    <property type="term" value="C:endoplasmic reticulum membrane"/>
    <property type="evidence" value="ECO:0007669"/>
    <property type="project" value="UniProtKB-SubCell"/>
</dbReference>
<evidence type="ECO:0000256" key="8">
    <source>
        <dbReference type="ARBA" id="ARBA00022989"/>
    </source>
</evidence>
<feature type="transmembrane region" description="Helical" evidence="10">
    <location>
        <begin position="73"/>
        <end position="95"/>
    </location>
</feature>
<evidence type="ECO:0000313" key="11">
    <source>
        <dbReference type="EMBL" id="KAI6779706.1"/>
    </source>
</evidence>
<evidence type="ECO:0000256" key="3">
    <source>
        <dbReference type="ARBA" id="ARBA00008715"/>
    </source>
</evidence>
<comment type="caution">
    <text evidence="11">The sequence shown here is derived from an EMBL/GenBank/DDBJ whole genome shotgun (WGS) entry which is preliminary data.</text>
</comment>
<dbReference type="InterPro" id="IPR004856">
    <property type="entry name" value="Glyco_trans_ALG6/ALG8"/>
</dbReference>
<dbReference type="GeneID" id="75832219"/>
<keyword evidence="6 10" id="KW-0812">Transmembrane</keyword>
<dbReference type="OrthoDB" id="5589195at2759"/>
<dbReference type="PANTHER" id="PTHR12413:SF1">
    <property type="entry name" value="DOLICHYL PYROPHOSPHATE MAN9GLCNAC2 ALPHA-1,3-GLUCOSYLTRANSFERASE"/>
    <property type="match status" value="1"/>
</dbReference>
<feature type="transmembrane region" description="Helical" evidence="10">
    <location>
        <begin position="194"/>
        <end position="218"/>
    </location>
</feature>
<keyword evidence="9 10" id="KW-0472">Membrane</keyword>
<keyword evidence="12" id="KW-1185">Reference proteome</keyword>
<feature type="transmembrane region" description="Helical" evidence="10">
    <location>
        <begin position="467"/>
        <end position="489"/>
    </location>
</feature>
<keyword evidence="8 10" id="KW-1133">Transmembrane helix</keyword>
<dbReference type="GO" id="GO:0042281">
    <property type="term" value="F:dolichyl pyrophosphate Man9GlcNAc2 alpha-1,3-glucosyltransferase activity"/>
    <property type="evidence" value="ECO:0007669"/>
    <property type="project" value="TreeGrafter"/>
</dbReference>
<feature type="transmembrane region" description="Helical" evidence="10">
    <location>
        <begin position="372"/>
        <end position="391"/>
    </location>
</feature>
<dbReference type="PANTHER" id="PTHR12413">
    <property type="entry name" value="DOLICHYL GLYCOSYLTRANSFERASE"/>
    <property type="match status" value="1"/>
</dbReference>
<evidence type="ECO:0000256" key="1">
    <source>
        <dbReference type="ARBA" id="ARBA00004477"/>
    </source>
</evidence>
<dbReference type="AlphaFoldDB" id="A0A9Q0BCG2"/>
<accession>A0A9Q0BCG2</accession>
<evidence type="ECO:0000313" key="12">
    <source>
        <dbReference type="Proteomes" id="UP001055219"/>
    </source>
</evidence>
<organism evidence="11 12">
    <name type="scientific">Emericellopsis cladophorae</name>
    <dbReference type="NCBI Taxonomy" id="2686198"/>
    <lineage>
        <taxon>Eukaryota</taxon>
        <taxon>Fungi</taxon>
        <taxon>Dikarya</taxon>
        <taxon>Ascomycota</taxon>
        <taxon>Pezizomycotina</taxon>
        <taxon>Sordariomycetes</taxon>
        <taxon>Hypocreomycetidae</taxon>
        <taxon>Hypocreales</taxon>
        <taxon>Bionectriaceae</taxon>
        <taxon>Emericellopsis</taxon>
    </lineage>
</organism>
<feature type="transmembrane region" description="Helical" evidence="10">
    <location>
        <begin position="328"/>
        <end position="346"/>
    </location>
</feature>
<protein>
    <recommendedName>
        <fullName evidence="10">Alpha-1,3-glucosyltransferase</fullName>
        <ecNumber evidence="10">2.4.1.-</ecNumber>
    </recommendedName>
</protein>
<dbReference type="EC" id="2.4.1.-" evidence="10"/>
<comment type="pathway">
    <text evidence="2 10">Protein modification; protein glycosylation.</text>
</comment>
<dbReference type="Pfam" id="PF03155">
    <property type="entry name" value="Alg6_Alg8"/>
    <property type="match status" value="2"/>
</dbReference>
<evidence type="ECO:0000256" key="6">
    <source>
        <dbReference type="ARBA" id="ARBA00022692"/>
    </source>
</evidence>
<feature type="transmembrane region" description="Helical" evidence="10">
    <location>
        <begin position="155"/>
        <end position="182"/>
    </location>
</feature>
<name>A0A9Q0BCG2_9HYPO</name>
<feature type="transmembrane region" description="Helical" evidence="10">
    <location>
        <begin position="398"/>
        <end position="415"/>
    </location>
</feature>
<feature type="transmembrane region" description="Helical" evidence="10">
    <location>
        <begin position="101"/>
        <end position="118"/>
    </location>
</feature>
<reference evidence="11" key="2">
    <citation type="submission" date="2022-07" db="EMBL/GenBank/DDBJ databases">
        <authorList>
            <person name="Goncalves M.F.M."/>
            <person name="Hilario S."/>
            <person name="Van De Peer Y."/>
            <person name="Esteves A.C."/>
            <person name="Alves A."/>
        </authorList>
    </citation>
    <scope>NUCLEOTIDE SEQUENCE</scope>
    <source>
        <strain evidence="11">MUM 19.33</strain>
    </source>
</reference>
<evidence type="ECO:0000256" key="5">
    <source>
        <dbReference type="ARBA" id="ARBA00022679"/>
    </source>
</evidence>